<keyword evidence="5 8" id="KW-1133">Transmembrane helix</keyword>
<proteinExistence type="inferred from homology"/>
<keyword evidence="6 8" id="KW-0472">Membrane</keyword>
<feature type="transmembrane region" description="Helical" evidence="8">
    <location>
        <begin position="46"/>
        <end position="64"/>
    </location>
</feature>
<gene>
    <name evidence="9" type="ORF">ACFQDH_20845</name>
</gene>
<feature type="transmembrane region" description="Helical" evidence="8">
    <location>
        <begin position="250"/>
        <end position="272"/>
    </location>
</feature>
<keyword evidence="10" id="KW-1185">Reference proteome</keyword>
<reference evidence="10" key="1">
    <citation type="journal article" date="2019" name="Int. J. Syst. Evol. Microbiol.">
        <title>The Global Catalogue of Microorganisms (GCM) 10K type strain sequencing project: providing services to taxonomists for standard genome sequencing and annotation.</title>
        <authorList>
            <consortium name="The Broad Institute Genomics Platform"/>
            <consortium name="The Broad Institute Genome Sequencing Center for Infectious Disease"/>
            <person name="Wu L."/>
            <person name="Ma J."/>
        </authorList>
    </citation>
    <scope>NUCLEOTIDE SEQUENCE [LARGE SCALE GENOMIC DNA]</scope>
    <source>
        <strain evidence="10">CCUG 58127</strain>
    </source>
</reference>
<feature type="transmembrane region" description="Helical" evidence="8">
    <location>
        <begin position="351"/>
        <end position="372"/>
    </location>
</feature>
<comment type="caution">
    <text evidence="9">The sequence shown here is derived from an EMBL/GenBank/DDBJ whole genome shotgun (WGS) entry which is preliminary data.</text>
</comment>
<evidence type="ECO:0000256" key="2">
    <source>
        <dbReference type="ARBA" id="ARBA00007977"/>
    </source>
</evidence>
<feature type="transmembrane region" description="Helical" evidence="8">
    <location>
        <begin position="319"/>
        <end position="339"/>
    </location>
</feature>
<keyword evidence="4 8" id="KW-0812">Transmembrane</keyword>
<keyword evidence="3" id="KW-1003">Cell membrane</keyword>
<evidence type="ECO:0000313" key="10">
    <source>
        <dbReference type="Proteomes" id="UP001596298"/>
    </source>
</evidence>
<dbReference type="InterPro" id="IPR018383">
    <property type="entry name" value="UPF0324_pro"/>
</dbReference>
<evidence type="ECO:0000313" key="9">
    <source>
        <dbReference type="EMBL" id="MFC6707619.1"/>
    </source>
</evidence>
<evidence type="ECO:0000256" key="3">
    <source>
        <dbReference type="ARBA" id="ARBA00022475"/>
    </source>
</evidence>
<feature type="transmembrane region" description="Helical" evidence="8">
    <location>
        <begin position="292"/>
        <end position="313"/>
    </location>
</feature>
<feature type="transmembrane region" description="Helical" evidence="8">
    <location>
        <begin position="160"/>
        <end position="183"/>
    </location>
</feature>
<comment type="similarity">
    <text evidence="2">Belongs to the UPF0324 family.</text>
</comment>
<sequence>MTVKSQGRSRYAARPSRHSTRKDDGSRYAARPSRHSTSEGGGSRSAYLPGLAVAVVIACVATLLGHFAPVIGGPVFGIVIGIIAGSAIPALHGDRRFAPGVAFAGTGVLQLSIVVLGTGLSLSQVVHVGGDSLPVMLGTFAVAIGGAFVFGRLLGINGELATLIGVGTGICGASAIAATTAVIRPKQSNVAYAIGTIFTFNILAVLLFPPIGHLIGMTGHSFGLWSGTAVNDTSSVVAAAYSFGDGAGPYAIVVKLTRSLMIIPIVVVLAFVTARREAANNGERAKIPWRKVVPAFLIGFLVAAALNSIGAIPTAWHDGLTFAGTFLITVALAAIGVGLRPAALRAAGARPLALGAMLWVCVSLASLGLQAVTGTL</sequence>
<evidence type="ECO:0000256" key="7">
    <source>
        <dbReference type="SAM" id="MobiDB-lite"/>
    </source>
</evidence>
<feature type="transmembrane region" description="Helical" evidence="8">
    <location>
        <begin position="190"/>
        <end position="211"/>
    </location>
</feature>
<evidence type="ECO:0000256" key="4">
    <source>
        <dbReference type="ARBA" id="ARBA00022692"/>
    </source>
</evidence>
<feature type="transmembrane region" description="Helical" evidence="8">
    <location>
        <begin position="97"/>
        <end position="122"/>
    </location>
</feature>
<protein>
    <submittedName>
        <fullName evidence="9">YeiH family protein</fullName>
    </submittedName>
</protein>
<feature type="region of interest" description="Disordered" evidence="7">
    <location>
        <begin position="1"/>
        <end position="43"/>
    </location>
</feature>
<name>A0ABW2AL17_9MICO</name>
<accession>A0ABW2AL17</accession>
<feature type="transmembrane region" description="Helical" evidence="8">
    <location>
        <begin position="134"/>
        <end position="154"/>
    </location>
</feature>
<evidence type="ECO:0000256" key="1">
    <source>
        <dbReference type="ARBA" id="ARBA00004651"/>
    </source>
</evidence>
<evidence type="ECO:0000256" key="8">
    <source>
        <dbReference type="SAM" id="Phobius"/>
    </source>
</evidence>
<organism evidence="9 10">
    <name type="scientific">Flexivirga alba</name>
    <dbReference type="NCBI Taxonomy" id="702742"/>
    <lineage>
        <taxon>Bacteria</taxon>
        <taxon>Bacillati</taxon>
        <taxon>Actinomycetota</taxon>
        <taxon>Actinomycetes</taxon>
        <taxon>Micrococcales</taxon>
        <taxon>Dermacoccaceae</taxon>
        <taxon>Flexivirga</taxon>
    </lineage>
</organism>
<dbReference type="PANTHER" id="PTHR30106:SF1">
    <property type="entry name" value="UPF0324 MEMBRANE PROTEIN FN0533"/>
    <property type="match status" value="1"/>
</dbReference>
<comment type="subcellular location">
    <subcellularLocation>
        <location evidence="1">Cell membrane</location>
        <topology evidence="1">Multi-pass membrane protein</topology>
    </subcellularLocation>
</comment>
<feature type="transmembrane region" description="Helical" evidence="8">
    <location>
        <begin position="71"/>
        <end position="91"/>
    </location>
</feature>
<evidence type="ECO:0000256" key="5">
    <source>
        <dbReference type="ARBA" id="ARBA00022989"/>
    </source>
</evidence>
<dbReference type="EMBL" id="JBHSWH010000001">
    <property type="protein sequence ID" value="MFC6707619.1"/>
    <property type="molecule type" value="Genomic_DNA"/>
</dbReference>
<dbReference type="Proteomes" id="UP001596298">
    <property type="component" value="Unassembled WGS sequence"/>
</dbReference>
<dbReference type="PANTHER" id="PTHR30106">
    <property type="entry name" value="INNER MEMBRANE PROTEIN YEIH-RELATED"/>
    <property type="match status" value="1"/>
</dbReference>
<evidence type="ECO:0000256" key="6">
    <source>
        <dbReference type="ARBA" id="ARBA00023136"/>
    </source>
</evidence>
<dbReference type="RefSeq" id="WP_382404290.1">
    <property type="nucleotide sequence ID" value="NZ_JBHSWH010000001.1"/>
</dbReference>
<dbReference type="Pfam" id="PF03601">
    <property type="entry name" value="Cons_hypoth698"/>
    <property type="match status" value="1"/>
</dbReference>